<keyword evidence="10" id="KW-1185">Reference proteome</keyword>
<dbReference type="NCBIfam" id="TIGR00613">
    <property type="entry name" value="reco"/>
    <property type="match status" value="1"/>
</dbReference>
<reference evidence="9" key="2">
    <citation type="submission" date="2023-06" db="EMBL/GenBank/DDBJ databases">
        <authorList>
            <person name="Zeman M."/>
            <person name="Kubasova T."/>
            <person name="Jahodarova E."/>
            <person name="Nykrynova M."/>
            <person name="Rychlik I."/>
        </authorList>
    </citation>
    <scope>NUCLEOTIDE SEQUENCE</scope>
    <source>
        <strain evidence="9">ET39</strain>
    </source>
</reference>
<accession>A0ABT7UBC9</accession>
<evidence type="ECO:0000256" key="1">
    <source>
        <dbReference type="ARBA" id="ARBA00007452"/>
    </source>
</evidence>
<dbReference type="InterPro" id="IPR003717">
    <property type="entry name" value="RecO"/>
</dbReference>
<dbReference type="InterPro" id="IPR022572">
    <property type="entry name" value="DNA_rep/recomb_RecO_N"/>
</dbReference>
<dbReference type="RefSeq" id="WP_289607359.1">
    <property type="nucleotide sequence ID" value="NZ_JAUDCG010000014.1"/>
</dbReference>
<dbReference type="PANTHER" id="PTHR33991">
    <property type="entry name" value="DNA REPAIR PROTEIN RECO"/>
    <property type="match status" value="1"/>
</dbReference>
<dbReference type="InterPro" id="IPR012340">
    <property type="entry name" value="NA-bd_OB-fold"/>
</dbReference>
<dbReference type="Gene3D" id="1.20.1440.120">
    <property type="entry name" value="Recombination protein O, C-terminal domain"/>
    <property type="match status" value="1"/>
</dbReference>
<evidence type="ECO:0000313" key="10">
    <source>
        <dbReference type="Proteomes" id="UP001529340"/>
    </source>
</evidence>
<evidence type="ECO:0000259" key="8">
    <source>
        <dbReference type="Pfam" id="PF11967"/>
    </source>
</evidence>
<dbReference type="PANTHER" id="PTHR33991:SF1">
    <property type="entry name" value="DNA REPAIR PROTEIN RECO"/>
    <property type="match status" value="1"/>
</dbReference>
<organism evidence="9 10">
    <name type="scientific">Amedibacillus dolichus</name>
    <dbReference type="NCBI Taxonomy" id="31971"/>
    <lineage>
        <taxon>Bacteria</taxon>
        <taxon>Bacillati</taxon>
        <taxon>Bacillota</taxon>
        <taxon>Erysipelotrichia</taxon>
        <taxon>Erysipelotrichales</taxon>
        <taxon>Erysipelotrichaceae</taxon>
        <taxon>Amedibacillus</taxon>
    </lineage>
</organism>
<dbReference type="EMBL" id="JAUDCG010000014">
    <property type="protein sequence ID" value="MDM8156894.1"/>
    <property type="molecule type" value="Genomic_DNA"/>
</dbReference>
<evidence type="ECO:0000256" key="2">
    <source>
        <dbReference type="ARBA" id="ARBA00021310"/>
    </source>
</evidence>
<dbReference type="HAMAP" id="MF_00201">
    <property type="entry name" value="RecO"/>
    <property type="match status" value="1"/>
</dbReference>
<dbReference type="SUPFAM" id="SSF50249">
    <property type="entry name" value="Nucleic acid-binding proteins"/>
    <property type="match status" value="1"/>
</dbReference>
<dbReference type="Pfam" id="PF02565">
    <property type="entry name" value="RecO_C"/>
    <property type="match status" value="1"/>
</dbReference>
<reference evidence="9" key="1">
    <citation type="submission" date="2023-06" db="EMBL/GenBank/DDBJ databases">
        <title>Identification and characterization of horizontal gene transfer across gut microbiota members of farm animals based on homology search.</title>
        <authorList>
            <person name="Schwarzerova J."/>
            <person name="Nykrynova M."/>
            <person name="Jureckova K."/>
            <person name="Cejkova D."/>
            <person name="Rychlik I."/>
        </authorList>
    </citation>
    <scope>NUCLEOTIDE SEQUENCE</scope>
    <source>
        <strain evidence="9">ET39</strain>
    </source>
</reference>
<evidence type="ECO:0000313" key="9">
    <source>
        <dbReference type="EMBL" id="MDM8156894.1"/>
    </source>
</evidence>
<evidence type="ECO:0000256" key="6">
    <source>
        <dbReference type="ARBA" id="ARBA00033409"/>
    </source>
</evidence>
<comment type="caution">
    <text evidence="9">The sequence shown here is derived from an EMBL/GenBank/DDBJ whole genome shotgun (WGS) entry which is preliminary data.</text>
</comment>
<dbReference type="Pfam" id="PF11967">
    <property type="entry name" value="RecO_N"/>
    <property type="match status" value="1"/>
</dbReference>
<dbReference type="InterPro" id="IPR037278">
    <property type="entry name" value="ARFGAP/RecO"/>
</dbReference>
<evidence type="ECO:0000256" key="4">
    <source>
        <dbReference type="ARBA" id="ARBA00023172"/>
    </source>
</evidence>
<evidence type="ECO:0000256" key="3">
    <source>
        <dbReference type="ARBA" id="ARBA00022763"/>
    </source>
</evidence>
<dbReference type="SUPFAM" id="SSF57863">
    <property type="entry name" value="ArfGap/RecO-like zinc finger"/>
    <property type="match status" value="1"/>
</dbReference>
<evidence type="ECO:0000256" key="7">
    <source>
        <dbReference type="HAMAP-Rule" id="MF_00201"/>
    </source>
</evidence>
<dbReference type="Proteomes" id="UP001529340">
    <property type="component" value="Unassembled WGS sequence"/>
</dbReference>
<proteinExistence type="inferred from homology"/>
<comment type="similarity">
    <text evidence="1 7">Belongs to the RecO family.</text>
</comment>
<keyword evidence="3 7" id="KW-0227">DNA damage</keyword>
<protein>
    <recommendedName>
        <fullName evidence="2 7">DNA repair protein RecO</fullName>
    </recommendedName>
    <alternativeName>
        <fullName evidence="6 7">Recombination protein O</fullName>
    </alternativeName>
</protein>
<evidence type="ECO:0000256" key="5">
    <source>
        <dbReference type="ARBA" id="ARBA00023204"/>
    </source>
</evidence>
<dbReference type="Gene3D" id="2.40.50.140">
    <property type="entry name" value="Nucleic acid-binding proteins"/>
    <property type="match status" value="1"/>
</dbReference>
<feature type="domain" description="DNA replication/recombination mediator RecO N-terminal" evidence="8">
    <location>
        <begin position="3"/>
        <end position="78"/>
    </location>
</feature>
<gene>
    <name evidence="7 9" type="primary">recO</name>
    <name evidence="9" type="ORF">QUV96_04495</name>
</gene>
<comment type="function">
    <text evidence="7">Involved in DNA repair and RecF pathway recombination.</text>
</comment>
<name>A0ABT7UBC9_9FIRM</name>
<keyword evidence="4 7" id="KW-0233">DNA recombination</keyword>
<dbReference type="InterPro" id="IPR042242">
    <property type="entry name" value="RecO_C"/>
</dbReference>
<keyword evidence="5 7" id="KW-0234">DNA repair</keyword>
<sequence length="249" mass="28397">MERELEGIVLSVSDYRENDALVTVLTKTEGKLRMVARGVQKITSKNAGALLTGTLSLFTLQLQEGRELHTLRGARMLHHHRQISASLLKQALASLYCELMLRTEDVADGYALLSAALADLDEQTDCFTSACVFLNQLCLSQGIAPWVDSCVNCGRKDRITTLSLHQGGFLCVECMDRLQDVPWTRRQLQRFRRLCHAGMDQLDELRACERYDFSDFCRLFAFFREYSGIRIRSFAFLEQVVRMQEGQRS</sequence>